<evidence type="ECO:0000256" key="3">
    <source>
        <dbReference type="ARBA" id="ARBA00022827"/>
    </source>
</evidence>
<evidence type="ECO:0000313" key="7">
    <source>
        <dbReference type="Proteomes" id="UP001152885"/>
    </source>
</evidence>
<gene>
    <name evidence="6" type="ORF">CANVERA_P1413</name>
</gene>
<dbReference type="Gene3D" id="3.50.50.60">
    <property type="entry name" value="FAD/NAD(P)-binding domain"/>
    <property type="match status" value="2"/>
</dbReference>
<keyword evidence="2" id="KW-0285">Flavoprotein</keyword>
<keyword evidence="5" id="KW-0472">Membrane</keyword>
<dbReference type="GO" id="GO:0050660">
    <property type="term" value="F:flavin adenine dinucleotide binding"/>
    <property type="evidence" value="ECO:0007669"/>
    <property type="project" value="InterPro"/>
</dbReference>
<dbReference type="GO" id="GO:0004499">
    <property type="term" value="F:N,N-dimethylaniline monooxygenase activity"/>
    <property type="evidence" value="ECO:0007669"/>
    <property type="project" value="InterPro"/>
</dbReference>
<organism evidence="6 7">
    <name type="scientific">Candida verbasci</name>
    <dbReference type="NCBI Taxonomy" id="1227364"/>
    <lineage>
        <taxon>Eukaryota</taxon>
        <taxon>Fungi</taxon>
        <taxon>Dikarya</taxon>
        <taxon>Ascomycota</taxon>
        <taxon>Saccharomycotina</taxon>
        <taxon>Pichiomycetes</taxon>
        <taxon>Debaryomycetaceae</taxon>
        <taxon>Candida/Lodderomyces clade</taxon>
        <taxon>Candida</taxon>
    </lineage>
</organism>
<keyword evidence="5" id="KW-1133">Transmembrane helix</keyword>
<feature type="transmembrane region" description="Helical" evidence="5">
    <location>
        <begin position="271"/>
        <end position="294"/>
    </location>
</feature>
<dbReference type="Pfam" id="PF00743">
    <property type="entry name" value="FMO-like"/>
    <property type="match status" value="1"/>
</dbReference>
<evidence type="ECO:0000256" key="1">
    <source>
        <dbReference type="ARBA" id="ARBA00010139"/>
    </source>
</evidence>
<comment type="caution">
    <text evidence="6">The sequence shown here is derived from an EMBL/GenBank/DDBJ whole genome shotgun (WGS) entry which is preliminary data.</text>
</comment>
<dbReference type="PANTHER" id="PTHR42877:SF5">
    <property type="entry name" value="L-ORNITHINE N(5)-MONOOXYGENASE-RELATED"/>
    <property type="match status" value="1"/>
</dbReference>
<dbReference type="OrthoDB" id="74360at2759"/>
<name>A0A9W4TUN5_9ASCO</name>
<sequence>MSVTLTKESHTNPDKFRIKFNDSQRVLAADASEKLKLTIDEKLPPIHTSSKVSIIGAGFGGIGTAINTIEKLKVDDVVIFERHDNFGGTWYANTYPGCASDIPAIWYSYSFALNSNWSKVQPPQYEMEEYLLKITDKYKLKEKAKFKTSVDKCVWDEKLGKWRIYAHEIESGQRIEHLTDIICSCQGGLVYPAQLQAEGLENFKGNYMHSALWDHSVNFKNKNVLVVGNGCSANQIVPALLNDPKYEVNSLTQVFRSKHYIMPPVPKVLLVLYRLLSFSTIGLMLVRWLIIIVAEMRVPLYKGNGLLSRFVRWINTSVSVHYMKSNSPKEVHDLIVPDYKIGCKRLIFDYKYVPALNDPRITLTNHGIKEVVEDGVMLNDGTHVKVDIIVACTGYNIPKSYYNLPIIGKDGVNIGKDIWEKDGPSAYRTLLVKNAPNFFMIAGPNSATGHSSVVMAIENGIDYYLKVAKPILEGKKKSVEVKPQVYDHWFKTIQAELRKSVFGTPFGGCVSWYSDEKVNSTAYAWSQLHYWYITHFPNYNDLTYTSIEDKKIK</sequence>
<keyword evidence="7" id="KW-1185">Reference proteome</keyword>
<evidence type="ECO:0000256" key="2">
    <source>
        <dbReference type="ARBA" id="ARBA00022630"/>
    </source>
</evidence>
<evidence type="ECO:0000313" key="6">
    <source>
        <dbReference type="EMBL" id="CAI5756896.1"/>
    </source>
</evidence>
<dbReference type="InterPro" id="IPR036188">
    <property type="entry name" value="FAD/NAD-bd_sf"/>
</dbReference>
<dbReference type="Proteomes" id="UP001152885">
    <property type="component" value="Unassembled WGS sequence"/>
</dbReference>
<evidence type="ECO:0000256" key="4">
    <source>
        <dbReference type="ARBA" id="ARBA00023002"/>
    </source>
</evidence>
<keyword evidence="5" id="KW-0812">Transmembrane</keyword>
<dbReference type="EMBL" id="CANTUO010000001">
    <property type="protein sequence ID" value="CAI5756896.1"/>
    <property type="molecule type" value="Genomic_DNA"/>
</dbReference>
<dbReference type="InterPro" id="IPR051209">
    <property type="entry name" value="FAD-bind_Monooxygenase_sf"/>
</dbReference>
<comment type="similarity">
    <text evidence="1">Belongs to the FAD-binding monooxygenase family.</text>
</comment>
<keyword evidence="3" id="KW-0274">FAD</keyword>
<proteinExistence type="inferred from homology"/>
<dbReference type="InterPro" id="IPR020946">
    <property type="entry name" value="Flavin_mOase-like"/>
</dbReference>
<dbReference type="PANTHER" id="PTHR42877">
    <property type="entry name" value="L-ORNITHINE N(5)-MONOOXYGENASE-RELATED"/>
    <property type="match status" value="1"/>
</dbReference>
<protein>
    <submittedName>
        <fullName evidence="6">Uncharacterized protein</fullName>
    </submittedName>
</protein>
<keyword evidence="4" id="KW-0560">Oxidoreductase</keyword>
<dbReference type="AlphaFoldDB" id="A0A9W4TUN5"/>
<dbReference type="GO" id="GO:0050661">
    <property type="term" value="F:NADP binding"/>
    <property type="evidence" value="ECO:0007669"/>
    <property type="project" value="InterPro"/>
</dbReference>
<evidence type="ECO:0000256" key="5">
    <source>
        <dbReference type="SAM" id="Phobius"/>
    </source>
</evidence>
<dbReference type="SUPFAM" id="SSF51905">
    <property type="entry name" value="FAD/NAD(P)-binding domain"/>
    <property type="match status" value="1"/>
</dbReference>
<reference evidence="6" key="1">
    <citation type="submission" date="2022-12" db="EMBL/GenBank/DDBJ databases">
        <authorList>
            <person name="Brejova B."/>
        </authorList>
    </citation>
    <scope>NUCLEOTIDE SEQUENCE</scope>
</reference>
<accession>A0A9W4TUN5</accession>